<accession>A0A0E9TRS3</accession>
<dbReference type="AlphaFoldDB" id="A0A0E9TRS3"/>
<reference evidence="1" key="2">
    <citation type="journal article" date="2015" name="Fish Shellfish Immunol.">
        <title>Early steps in the European eel (Anguilla anguilla)-Vibrio vulnificus interaction in the gills: Role of the RtxA13 toxin.</title>
        <authorList>
            <person name="Callol A."/>
            <person name="Pajuelo D."/>
            <person name="Ebbesson L."/>
            <person name="Teles M."/>
            <person name="MacKenzie S."/>
            <person name="Amaro C."/>
        </authorList>
    </citation>
    <scope>NUCLEOTIDE SEQUENCE</scope>
</reference>
<organism evidence="1">
    <name type="scientific">Anguilla anguilla</name>
    <name type="common">European freshwater eel</name>
    <name type="synonym">Muraena anguilla</name>
    <dbReference type="NCBI Taxonomy" id="7936"/>
    <lineage>
        <taxon>Eukaryota</taxon>
        <taxon>Metazoa</taxon>
        <taxon>Chordata</taxon>
        <taxon>Craniata</taxon>
        <taxon>Vertebrata</taxon>
        <taxon>Euteleostomi</taxon>
        <taxon>Actinopterygii</taxon>
        <taxon>Neopterygii</taxon>
        <taxon>Teleostei</taxon>
        <taxon>Anguilliformes</taxon>
        <taxon>Anguillidae</taxon>
        <taxon>Anguilla</taxon>
    </lineage>
</organism>
<sequence length="46" mass="5237">MQQIKLSLSRNVCRCFFYKIIHTDINPSAAATVNNLLESSPKNEKI</sequence>
<reference evidence="1" key="1">
    <citation type="submission" date="2014-11" db="EMBL/GenBank/DDBJ databases">
        <authorList>
            <person name="Amaro Gonzalez C."/>
        </authorList>
    </citation>
    <scope>NUCLEOTIDE SEQUENCE</scope>
</reference>
<protein>
    <submittedName>
        <fullName evidence="1">Uncharacterized protein</fullName>
    </submittedName>
</protein>
<evidence type="ECO:0000313" key="1">
    <source>
        <dbReference type="EMBL" id="JAH55600.1"/>
    </source>
</evidence>
<proteinExistence type="predicted"/>
<name>A0A0E9TRS3_ANGAN</name>
<dbReference type="EMBL" id="GBXM01052977">
    <property type="protein sequence ID" value="JAH55600.1"/>
    <property type="molecule type" value="Transcribed_RNA"/>
</dbReference>